<evidence type="ECO:0000313" key="3">
    <source>
        <dbReference type="Proteomes" id="UP001595776"/>
    </source>
</evidence>
<dbReference type="PROSITE" id="PS51257">
    <property type="entry name" value="PROKAR_LIPOPROTEIN"/>
    <property type="match status" value="1"/>
</dbReference>
<dbReference type="Proteomes" id="UP001595776">
    <property type="component" value="Unassembled WGS sequence"/>
</dbReference>
<evidence type="ECO:0000256" key="1">
    <source>
        <dbReference type="SAM" id="SignalP"/>
    </source>
</evidence>
<organism evidence="2 3">
    <name type="scientific">Kordiimonas lipolytica</name>
    <dbReference type="NCBI Taxonomy" id="1662421"/>
    <lineage>
        <taxon>Bacteria</taxon>
        <taxon>Pseudomonadati</taxon>
        <taxon>Pseudomonadota</taxon>
        <taxon>Alphaproteobacteria</taxon>
        <taxon>Kordiimonadales</taxon>
        <taxon>Kordiimonadaceae</taxon>
        <taxon>Kordiimonas</taxon>
    </lineage>
</organism>
<evidence type="ECO:0000313" key="2">
    <source>
        <dbReference type="EMBL" id="MFC4349012.1"/>
    </source>
</evidence>
<dbReference type="RefSeq" id="WP_068143759.1">
    <property type="nucleotide sequence ID" value="NZ_JBHSCR010000014.1"/>
</dbReference>
<name>A0ABV8UCR3_9PROT</name>
<sequence length="87" mass="9294">MKAINAIIMSAACLTLGACAITIDGDDHPRSYDRGHDSVTVTLPNGDRDRFSCPEGTSTFVINMKDEGKGMVYGCRTNGAPMPVVEE</sequence>
<comment type="caution">
    <text evidence="2">The sequence shown here is derived from an EMBL/GenBank/DDBJ whole genome shotgun (WGS) entry which is preliminary data.</text>
</comment>
<proteinExistence type="predicted"/>
<evidence type="ECO:0008006" key="4">
    <source>
        <dbReference type="Google" id="ProtNLM"/>
    </source>
</evidence>
<dbReference type="EMBL" id="JBHSCR010000014">
    <property type="protein sequence ID" value="MFC4349012.1"/>
    <property type="molecule type" value="Genomic_DNA"/>
</dbReference>
<gene>
    <name evidence="2" type="ORF">ACFO5Q_14250</name>
</gene>
<protein>
    <recommendedName>
        <fullName evidence="4">Lipoprotein</fullName>
    </recommendedName>
</protein>
<keyword evidence="1" id="KW-0732">Signal</keyword>
<feature type="signal peptide" evidence="1">
    <location>
        <begin position="1"/>
        <end position="20"/>
    </location>
</feature>
<accession>A0ABV8UCR3</accession>
<feature type="chain" id="PRO_5046359628" description="Lipoprotein" evidence="1">
    <location>
        <begin position="21"/>
        <end position="87"/>
    </location>
</feature>
<keyword evidence="3" id="KW-1185">Reference proteome</keyword>
<reference evidence="3" key="1">
    <citation type="journal article" date="2019" name="Int. J. Syst. Evol. Microbiol.">
        <title>The Global Catalogue of Microorganisms (GCM) 10K type strain sequencing project: providing services to taxonomists for standard genome sequencing and annotation.</title>
        <authorList>
            <consortium name="The Broad Institute Genomics Platform"/>
            <consortium name="The Broad Institute Genome Sequencing Center for Infectious Disease"/>
            <person name="Wu L."/>
            <person name="Ma J."/>
        </authorList>
    </citation>
    <scope>NUCLEOTIDE SEQUENCE [LARGE SCALE GENOMIC DNA]</scope>
    <source>
        <strain evidence="3">CGMCC 1.15304</strain>
    </source>
</reference>